<dbReference type="InterPro" id="IPR027383">
    <property type="entry name" value="Znf_put"/>
</dbReference>
<dbReference type="InterPro" id="IPR041916">
    <property type="entry name" value="Anti_sigma_zinc_sf"/>
</dbReference>
<keyword evidence="6" id="KW-1185">Reference proteome</keyword>
<dbReference type="OrthoDB" id="5242431at2"/>
<evidence type="ECO:0000259" key="4">
    <source>
        <dbReference type="Pfam" id="PF13490"/>
    </source>
</evidence>
<keyword evidence="3" id="KW-0472">Membrane</keyword>
<dbReference type="EMBL" id="SGWX01000001">
    <property type="protein sequence ID" value="RZS62527.1"/>
    <property type="molecule type" value="Genomic_DNA"/>
</dbReference>
<accession>A0A4Q7M670</accession>
<dbReference type="RefSeq" id="WP_130416012.1">
    <property type="nucleotide sequence ID" value="NZ_SGWX01000001.1"/>
</dbReference>
<evidence type="ECO:0000313" key="5">
    <source>
        <dbReference type="EMBL" id="RZS62527.1"/>
    </source>
</evidence>
<keyword evidence="2" id="KW-0804">Transcription</keyword>
<proteinExistence type="predicted"/>
<dbReference type="Pfam" id="PF13490">
    <property type="entry name" value="zf-HC2"/>
    <property type="match status" value="1"/>
</dbReference>
<evidence type="ECO:0000256" key="3">
    <source>
        <dbReference type="SAM" id="Phobius"/>
    </source>
</evidence>
<organism evidence="5 6">
    <name type="scientific">Xylanimonas ulmi</name>
    <dbReference type="NCBI Taxonomy" id="228973"/>
    <lineage>
        <taxon>Bacteria</taxon>
        <taxon>Bacillati</taxon>
        <taxon>Actinomycetota</taxon>
        <taxon>Actinomycetes</taxon>
        <taxon>Micrococcales</taxon>
        <taxon>Promicromonosporaceae</taxon>
        <taxon>Xylanimonas</taxon>
    </lineage>
</organism>
<dbReference type="Proteomes" id="UP000293852">
    <property type="component" value="Unassembled WGS sequence"/>
</dbReference>
<dbReference type="Gene3D" id="1.10.10.1320">
    <property type="entry name" value="Anti-sigma factor, zinc-finger domain"/>
    <property type="match status" value="1"/>
</dbReference>
<evidence type="ECO:0000256" key="1">
    <source>
        <dbReference type="ARBA" id="ARBA00023015"/>
    </source>
</evidence>
<dbReference type="AlphaFoldDB" id="A0A4Q7M670"/>
<name>A0A4Q7M670_9MICO</name>
<keyword evidence="3" id="KW-1133">Transmembrane helix</keyword>
<feature type="domain" description="Putative zinc-finger" evidence="4">
    <location>
        <begin position="18"/>
        <end position="44"/>
    </location>
</feature>
<evidence type="ECO:0000313" key="6">
    <source>
        <dbReference type="Proteomes" id="UP000293852"/>
    </source>
</evidence>
<keyword evidence="1" id="KW-0805">Transcription regulation</keyword>
<sequence length="252" mass="25041">MRPDPHADAFDPFADWDGAYVLGALGPGERRDFEAHLVGCDACRDAVAALAGLPGLLGAVGAGQGAGDEPAEGDVLPLARLAAAARRGRRRHRARLTAAGAALAVVAGVAGGLVSGSVSGPVSGLVDTSPTAPPASSAASEAARTIELVPVGDTGLHADLVATPTPWGTRLEWSCRYALTGGPAAGGYDPAEVTYQLVLVDRAGGRSVAATWTTAHPEAHGLGASSALPIEALDRVEIARAGEAAALAAAAL</sequence>
<protein>
    <submittedName>
        <fullName evidence="5">Putative zinc finger protein</fullName>
    </submittedName>
</protein>
<reference evidence="5 6" key="1">
    <citation type="submission" date="2019-02" db="EMBL/GenBank/DDBJ databases">
        <title>Sequencing the genomes of 1000 actinobacteria strains.</title>
        <authorList>
            <person name="Klenk H.-P."/>
        </authorList>
    </citation>
    <scope>NUCLEOTIDE SEQUENCE [LARGE SCALE GENOMIC DNA]</scope>
    <source>
        <strain evidence="5 6">DSM 16932</strain>
    </source>
</reference>
<feature type="transmembrane region" description="Helical" evidence="3">
    <location>
        <begin position="96"/>
        <end position="114"/>
    </location>
</feature>
<comment type="caution">
    <text evidence="5">The sequence shown here is derived from an EMBL/GenBank/DDBJ whole genome shotgun (WGS) entry which is preliminary data.</text>
</comment>
<evidence type="ECO:0000256" key="2">
    <source>
        <dbReference type="ARBA" id="ARBA00023163"/>
    </source>
</evidence>
<gene>
    <name evidence="5" type="ORF">EV386_2863</name>
</gene>
<keyword evidence="3" id="KW-0812">Transmembrane</keyword>